<dbReference type="PANTHER" id="PTHR22970">
    <property type="entry name" value="AT-RICH INTERACTIVE DOMAIN-CONTAINING PROTEIN 2"/>
    <property type="match status" value="1"/>
</dbReference>
<sequence length="1720" mass="188441">MAEILGKDEATYSKEKAGFLRDLRHFHEVRGTPFKRCPTLGGKEIDLYLLYSLVTAEGGWVKVNAKHSWNNYWQHFKLPLSVNGCVALKQIYLRFLDRWEKVYFLGEDGDRGSDDDEESRHKRWSARVLHATPHSYVYSQHNVSDEKRELHHLDLNTYRSSDYDKLALSLISPLPNEQDFAINVCTLLSNDNRHNLKLDRHPRIVTYLLAHAGIFSHSSLRQLFVQVYNDVRKKPIHNFWNDVLESDEFLDLTNETNFYTPKEEAKPCDTLIKDDSLQYADLDSVDANTERLPKNLRETRDADCECELVEDSLKPPKYFKFKSDASDKELFCLRRTLGTQDYVGQRVLQVATILRNLCFVEDNVSVLTRNSAFIRFLLLCSCSQWSSLKNLGFDMLGNIAADLELKDGQTDIIGTSILKIISRNLQSDDRASCLSSVEVLNKLSQNEKNEDILIRCLESGVYKKVCSFLTIHDVMLLIYTLECLYSLSSLGERSCNFIANNHGVIDTLVSLVTVEGKSYGPKACIGMKLVETIPSGSQLQTQSQTSQQQSSQSTAAATPQQSASTTTTATNTIIVSSTITSMASSPPAPGVTPVKVVSNLPNSPIKSVIPLTPQRLLVTATTAPPMKTETMIVMSTKSTATVAPTVTTTTPLVPAPQVMPSLTPQQLIQQQHAHQQAIQENEQFALAWLRATYEPCGSGNKVDHQELYKHYISSCTKIGRRGVISPLHFPRCVRSVFGGTVGPNPMKPANPNDPQYYEGIKVRAQPIKLNIPPPLSPSKSIFTPSPAPKSTVRRKQITAAAPTKSGTNAPLAVDAESDGSLNILSPASPILKAQLSAPPKPRESSSASSTMIAPSDSKSQAMAHPHLSHALLGSTTSSSSSTMSSMATSVTTTTKAELKQDPQVIHAGQSNSSSLIKSLLATKVNDACLSTVSMKAASTDCQNVAQVAARQQRLLSQQNAASTDGTPKNQSRLDALKMHRINGVRQLFTDNEVGDPSVSSTTQFITISKGKKEPPQPPPPPLAPFSNNLKSKTPPIINEDSDSLGNHSLSSTSGVGAIGVVSSTEENDNSLTSFEGLLNGMSIVEETLNESSNSKDSLKISGSEISIDKPLRLADLLEKKFDKSPILNGTLNKDLKLENERSELLENHIEKALSRDNNELKMEDLKVDANSVKAEDNSTDADSAKREAQEGSFPDMKSETGDNKQGVKRHATDSIVEVDAKRPHLSANVNGRGNICHTPDTSSTSRDERPTSVSTAAAKLFADFAADILEDEDEEQLMQQTQTATPAVVESGMSQQLIVDNNQQVLLSQPRQIIVSQPQIHTSNQSVVFSSGTPMKTAPGQTVIVNAGVQQRQSVLIQPTNTGQLLLSQGLQGQIQLLQSNQAGQYVIQTNPSQGYMVAQSQTAVVHGQPQTVLVAQQGQSVGSKTIIILQQQPSGSASHHQKVMVTPQGQQVVVTQVPRPITQSSTVSNNILPTPSPVLSTASTSSLSNGVKEKPEEIPPKPKIIRDLTTPFVCEWGECVIDVKFNSANQVYMHACEEHCPQGDEEVICQWDRCDLLKRKRFSLMTHLHDKHCNVEAMKQSLVRRKKISQGINVEPPASSPTSHPGYAPDAALHAIKRHALDFVNPKELQIKTPKQGATTTIKVPLPPSDQDDNEGPVTKSIRLTASLILRNLAIYSSNCKRYLKSYESHLANIALSNVESSRTIAQILYDINDGTTHR</sequence>
<evidence type="ECO:0000256" key="4">
    <source>
        <dbReference type="ARBA" id="ARBA00023242"/>
    </source>
</evidence>
<dbReference type="GO" id="GO:0006325">
    <property type="term" value="P:chromatin organization"/>
    <property type="evidence" value="ECO:0007669"/>
    <property type="project" value="UniProtKB-KW"/>
</dbReference>
<name>A0AAR5QA46_DENPD</name>
<dbReference type="Proteomes" id="UP000019118">
    <property type="component" value="Unassembled WGS sequence"/>
</dbReference>
<protein>
    <recommendedName>
        <fullName evidence="10">ARID domain-containing protein</fullName>
    </recommendedName>
</protein>
<evidence type="ECO:0000256" key="1">
    <source>
        <dbReference type="ARBA" id="ARBA00022853"/>
    </source>
</evidence>
<feature type="domain" description="RFX-type winged-helix" evidence="7">
    <location>
        <begin position="685"/>
        <end position="764"/>
    </location>
</feature>
<dbReference type="InterPro" id="IPR036388">
    <property type="entry name" value="WH-like_DNA-bd_sf"/>
</dbReference>
<dbReference type="SUPFAM" id="SSF46774">
    <property type="entry name" value="ARID-like"/>
    <property type="match status" value="1"/>
</dbReference>
<dbReference type="InterPro" id="IPR052406">
    <property type="entry name" value="Chromatin_Remodeling_Comp"/>
</dbReference>
<feature type="domain" description="ARID" evidence="6">
    <location>
        <begin position="13"/>
        <end position="104"/>
    </location>
</feature>
<dbReference type="GO" id="GO:0003677">
    <property type="term" value="F:DNA binding"/>
    <property type="evidence" value="ECO:0007669"/>
    <property type="project" value="InterPro"/>
</dbReference>
<evidence type="ECO:0000256" key="2">
    <source>
        <dbReference type="ARBA" id="ARBA00023015"/>
    </source>
</evidence>
<dbReference type="InterPro" id="IPR036431">
    <property type="entry name" value="ARID_dom_sf"/>
</dbReference>
<feature type="region of interest" description="Disordered" evidence="5">
    <location>
        <begin position="834"/>
        <end position="894"/>
    </location>
</feature>
<feature type="compositionally biased region" description="Low complexity" evidence="5">
    <location>
        <begin position="874"/>
        <end position="894"/>
    </location>
</feature>
<feature type="region of interest" description="Disordered" evidence="5">
    <location>
        <begin position="1007"/>
        <end position="1028"/>
    </location>
</feature>
<dbReference type="InterPro" id="IPR016024">
    <property type="entry name" value="ARM-type_fold"/>
</dbReference>
<reference evidence="9" key="1">
    <citation type="journal article" date="2013" name="Genome Biol.">
        <title>Draft genome of the mountain pine beetle, Dendroctonus ponderosae Hopkins, a major forest pest.</title>
        <authorList>
            <person name="Keeling C.I."/>
            <person name="Yuen M.M."/>
            <person name="Liao N.Y."/>
            <person name="Docking T.R."/>
            <person name="Chan S.K."/>
            <person name="Taylor G.A."/>
            <person name="Palmquist D.L."/>
            <person name="Jackman S.D."/>
            <person name="Nguyen A."/>
            <person name="Li M."/>
            <person name="Henderson H."/>
            <person name="Janes J.K."/>
            <person name="Zhao Y."/>
            <person name="Pandoh P."/>
            <person name="Moore R."/>
            <person name="Sperling F.A."/>
            <person name="Huber D.P."/>
            <person name="Birol I."/>
            <person name="Jones S.J."/>
            <person name="Bohlmann J."/>
        </authorList>
    </citation>
    <scope>NUCLEOTIDE SEQUENCE</scope>
</reference>
<feature type="region of interest" description="Disordered" evidence="5">
    <location>
        <begin position="538"/>
        <end position="569"/>
    </location>
</feature>
<dbReference type="PANTHER" id="PTHR22970:SF14">
    <property type="entry name" value="AT-RICH INTERACTIVE DOMAIN-CONTAINING PROTEIN 2"/>
    <property type="match status" value="1"/>
</dbReference>
<organism evidence="8 9">
    <name type="scientific">Dendroctonus ponderosae</name>
    <name type="common">Mountain pine beetle</name>
    <dbReference type="NCBI Taxonomy" id="77166"/>
    <lineage>
        <taxon>Eukaryota</taxon>
        <taxon>Metazoa</taxon>
        <taxon>Ecdysozoa</taxon>
        <taxon>Arthropoda</taxon>
        <taxon>Hexapoda</taxon>
        <taxon>Insecta</taxon>
        <taxon>Pterygota</taxon>
        <taxon>Neoptera</taxon>
        <taxon>Endopterygota</taxon>
        <taxon>Coleoptera</taxon>
        <taxon>Polyphaga</taxon>
        <taxon>Cucujiformia</taxon>
        <taxon>Curculionidae</taxon>
        <taxon>Scolytinae</taxon>
        <taxon>Dendroctonus</taxon>
    </lineage>
</organism>
<dbReference type="InterPro" id="IPR001606">
    <property type="entry name" value="ARID_dom"/>
</dbReference>
<dbReference type="SMART" id="SM00501">
    <property type="entry name" value="BRIGHT"/>
    <property type="match status" value="1"/>
</dbReference>
<feature type="region of interest" description="Disordered" evidence="5">
    <location>
        <begin position="1635"/>
        <end position="1659"/>
    </location>
</feature>
<reference evidence="8" key="2">
    <citation type="submission" date="2024-08" db="UniProtKB">
        <authorList>
            <consortium name="EnsemblMetazoa"/>
        </authorList>
    </citation>
    <scope>IDENTIFICATION</scope>
</reference>
<evidence type="ECO:0000256" key="3">
    <source>
        <dbReference type="ARBA" id="ARBA00023163"/>
    </source>
</evidence>
<feature type="region of interest" description="Disordered" evidence="5">
    <location>
        <begin position="1465"/>
        <end position="1500"/>
    </location>
</feature>
<keyword evidence="2" id="KW-0805">Transcription regulation</keyword>
<evidence type="ECO:0000256" key="5">
    <source>
        <dbReference type="SAM" id="MobiDB-lite"/>
    </source>
</evidence>
<dbReference type="Gene3D" id="1.10.150.60">
    <property type="entry name" value="ARID DNA-binding domain"/>
    <property type="match status" value="1"/>
</dbReference>
<dbReference type="EnsemblMetazoa" id="XM_019914540.1">
    <property type="protein sequence ID" value="XP_019770099.1"/>
    <property type="gene ID" value="LOC109544401"/>
</dbReference>
<evidence type="ECO:0000313" key="9">
    <source>
        <dbReference type="Proteomes" id="UP000019118"/>
    </source>
</evidence>
<keyword evidence="1" id="KW-0156">Chromatin regulator</keyword>
<evidence type="ECO:0000259" key="7">
    <source>
        <dbReference type="PROSITE" id="PS51526"/>
    </source>
</evidence>
<keyword evidence="4" id="KW-0539">Nucleus</keyword>
<dbReference type="Gene3D" id="1.10.10.10">
    <property type="entry name" value="Winged helix-like DNA-binding domain superfamily/Winged helix DNA-binding domain"/>
    <property type="match status" value="1"/>
</dbReference>
<keyword evidence="3" id="KW-0804">Transcription</keyword>
<feature type="region of interest" description="Disordered" evidence="5">
    <location>
        <begin position="768"/>
        <end position="813"/>
    </location>
</feature>
<feature type="compositionally biased region" description="Low complexity" evidence="5">
    <location>
        <begin position="844"/>
        <end position="857"/>
    </location>
</feature>
<feature type="compositionally biased region" description="Polar residues" evidence="5">
    <location>
        <begin position="1465"/>
        <end position="1490"/>
    </location>
</feature>
<dbReference type="PROSITE" id="PS51011">
    <property type="entry name" value="ARID"/>
    <property type="match status" value="1"/>
</dbReference>
<proteinExistence type="predicted"/>
<dbReference type="SUPFAM" id="SSF48371">
    <property type="entry name" value="ARM repeat"/>
    <property type="match status" value="1"/>
</dbReference>
<feature type="region of interest" description="Disordered" evidence="5">
    <location>
        <begin position="1168"/>
        <end position="1210"/>
    </location>
</feature>
<dbReference type="SMART" id="SM01014">
    <property type="entry name" value="ARID"/>
    <property type="match status" value="1"/>
</dbReference>
<dbReference type="InterPro" id="IPR003150">
    <property type="entry name" value="DNA-bd_RFX"/>
</dbReference>
<keyword evidence="9" id="KW-1185">Reference proteome</keyword>
<dbReference type="PROSITE" id="PS51526">
    <property type="entry name" value="RFX_DBD"/>
    <property type="match status" value="1"/>
</dbReference>
<dbReference type="Pfam" id="PF02257">
    <property type="entry name" value="RFX_DNA_binding"/>
    <property type="match status" value="1"/>
</dbReference>
<evidence type="ECO:0008006" key="10">
    <source>
        <dbReference type="Google" id="ProtNLM"/>
    </source>
</evidence>
<evidence type="ECO:0000313" key="8">
    <source>
        <dbReference type="EnsemblMetazoa" id="XP_019770099.1"/>
    </source>
</evidence>
<feature type="region of interest" description="Disordered" evidence="5">
    <location>
        <begin position="1226"/>
        <end position="1251"/>
    </location>
</feature>
<evidence type="ECO:0000259" key="6">
    <source>
        <dbReference type="PROSITE" id="PS51011"/>
    </source>
</evidence>
<dbReference type="Pfam" id="PF01388">
    <property type="entry name" value="ARID"/>
    <property type="match status" value="1"/>
</dbReference>
<dbReference type="InterPro" id="IPR011989">
    <property type="entry name" value="ARM-like"/>
</dbReference>
<dbReference type="Gene3D" id="1.25.10.10">
    <property type="entry name" value="Leucine-rich Repeat Variant"/>
    <property type="match status" value="1"/>
</dbReference>
<dbReference type="GO" id="GO:0006355">
    <property type="term" value="P:regulation of DNA-templated transcription"/>
    <property type="evidence" value="ECO:0007669"/>
    <property type="project" value="InterPro"/>
</dbReference>
<accession>A0AAR5QA46</accession>